<evidence type="ECO:0000256" key="4">
    <source>
        <dbReference type="PROSITE-ProRule" id="PRU00335"/>
    </source>
</evidence>
<keyword evidence="7" id="KW-1185">Reference proteome</keyword>
<dbReference type="Pfam" id="PF00440">
    <property type="entry name" value="TetR_N"/>
    <property type="match status" value="1"/>
</dbReference>
<gene>
    <name evidence="6" type="ORF">ACFQFQ_10035</name>
</gene>
<dbReference type="Gene3D" id="1.10.357.10">
    <property type="entry name" value="Tetracycline Repressor, domain 2"/>
    <property type="match status" value="1"/>
</dbReference>
<name>A0ABW2B4G3_9RHOB</name>
<keyword evidence="3" id="KW-0804">Transcription</keyword>
<dbReference type="PANTHER" id="PTHR47506:SF3">
    <property type="entry name" value="HTH-TYPE TRANSCRIPTIONAL REGULATOR LMRA"/>
    <property type="match status" value="1"/>
</dbReference>
<dbReference type="PANTHER" id="PTHR47506">
    <property type="entry name" value="TRANSCRIPTIONAL REGULATORY PROTEIN"/>
    <property type="match status" value="1"/>
</dbReference>
<protein>
    <submittedName>
        <fullName evidence="6">TetR/AcrR family transcriptional regulator</fullName>
    </submittedName>
</protein>
<dbReference type="InterPro" id="IPR023772">
    <property type="entry name" value="DNA-bd_HTH_TetR-type_CS"/>
</dbReference>
<dbReference type="InterPro" id="IPR009057">
    <property type="entry name" value="Homeodomain-like_sf"/>
</dbReference>
<accession>A0ABW2B4G3</accession>
<organism evidence="6 7">
    <name type="scientific">Sulfitobacter porphyrae</name>
    <dbReference type="NCBI Taxonomy" id="1246864"/>
    <lineage>
        <taxon>Bacteria</taxon>
        <taxon>Pseudomonadati</taxon>
        <taxon>Pseudomonadota</taxon>
        <taxon>Alphaproteobacteria</taxon>
        <taxon>Rhodobacterales</taxon>
        <taxon>Roseobacteraceae</taxon>
        <taxon>Sulfitobacter</taxon>
    </lineage>
</organism>
<dbReference type="SUPFAM" id="SSF48498">
    <property type="entry name" value="Tetracyclin repressor-like, C-terminal domain"/>
    <property type="match status" value="1"/>
</dbReference>
<dbReference type="SUPFAM" id="SSF46689">
    <property type="entry name" value="Homeodomain-like"/>
    <property type="match status" value="1"/>
</dbReference>
<dbReference type="InterPro" id="IPR036271">
    <property type="entry name" value="Tet_transcr_reg_TetR-rel_C_sf"/>
</dbReference>
<dbReference type="EMBL" id="JBHSWG010000001">
    <property type="protein sequence ID" value="MFC6759758.1"/>
    <property type="molecule type" value="Genomic_DNA"/>
</dbReference>
<dbReference type="InterPro" id="IPR001647">
    <property type="entry name" value="HTH_TetR"/>
</dbReference>
<dbReference type="Proteomes" id="UP001596353">
    <property type="component" value="Unassembled WGS sequence"/>
</dbReference>
<keyword evidence="1" id="KW-0805">Transcription regulation</keyword>
<dbReference type="Pfam" id="PF16925">
    <property type="entry name" value="TetR_C_13"/>
    <property type="match status" value="1"/>
</dbReference>
<dbReference type="PROSITE" id="PS50977">
    <property type="entry name" value="HTH_TETR_2"/>
    <property type="match status" value="1"/>
</dbReference>
<evidence type="ECO:0000313" key="6">
    <source>
        <dbReference type="EMBL" id="MFC6759758.1"/>
    </source>
</evidence>
<evidence type="ECO:0000256" key="1">
    <source>
        <dbReference type="ARBA" id="ARBA00023015"/>
    </source>
</evidence>
<sequence length="221" mass="23773">MPRPTKQNPERGDARTRLLEAARDVIRSQGFAATTLDDLCKSAGVTKGAFFHHFENKEALGVAAAAFWAETTSAFFAEAPYHDHDDPLDRLLAYVAFRKEIIEGDLAEFTCLVGTMTQEVYFSHPAIRDACAASIFGHAATLEPDIEAAMKAHGIAADWTPASLAAHTQAVLQGAFILAKATGDRTIARDSVDHLQRYLLLLFGRAPGNNGPSARGGPTHG</sequence>
<evidence type="ECO:0000256" key="2">
    <source>
        <dbReference type="ARBA" id="ARBA00023125"/>
    </source>
</evidence>
<dbReference type="PROSITE" id="PS01081">
    <property type="entry name" value="HTH_TETR_1"/>
    <property type="match status" value="1"/>
</dbReference>
<dbReference type="PRINTS" id="PR00455">
    <property type="entry name" value="HTHTETR"/>
</dbReference>
<evidence type="ECO:0000256" key="3">
    <source>
        <dbReference type="ARBA" id="ARBA00023163"/>
    </source>
</evidence>
<keyword evidence="2 4" id="KW-0238">DNA-binding</keyword>
<evidence type="ECO:0000313" key="7">
    <source>
        <dbReference type="Proteomes" id="UP001596353"/>
    </source>
</evidence>
<feature type="DNA-binding region" description="H-T-H motif" evidence="4">
    <location>
        <begin position="35"/>
        <end position="54"/>
    </location>
</feature>
<comment type="caution">
    <text evidence="6">The sequence shown here is derived from an EMBL/GenBank/DDBJ whole genome shotgun (WGS) entry which is preliminary data.</text>
</comment>
<feature type="domain" description="HTH tetR-type" evidence="5">
    <location>
        <begin position="12"/>
        <end position="72"/>
    </location>
</feature>
<dbReference type="InterPro" id="IPR011075">
    <property type="entry name" value="TetR_C"/>
</dbReference>
<reference evidence="7" key="1">
    <citation type="journal article" date="2019" name="Int. J. Syst. Evol. Microbiol.">
        <title>The Global Catalogue of Microorganisms (GCM) 10K type strain sequencing project: providing services to taxonomists for standard genome sequencing and annotation.</title>
        <authorList>
            <consortium name="The Broad Institute Genomics Platform"/>
            <consortium name="The Broad Institute Genome Sequencing Center for Infectious Disease"/>
            <person name="Wu L."/>
            <person name="Ma J."/>
        </authorList>
    </citation>
    <scope>NUCLEOTIDE SEQUENCE [LARGE SCALE GENOMIC DNA]</scope>
    <source>
        <strain evidence="7">CCUG 66188</strain>
    </source>
</reference>
<evidence type="ECO:0000259" key="5">
    <source>
        <dbReference type="PROSITE" id="PS50977"/>
    </source>
</evidence>
<proteinExistence type="predicted"/>